<comment type="caution">
    <text evidence="1">The sequence shown here is derived from an EMBL/GenBank/DDBJ whole genome shotgun (WGS) entry which is preliminary data.</text>
</comment>
<name>A0AAD4BDB7_BOLED</name>
<dbReference type="Proteomes" id="UP001194468">
    <property type="component" value="Unassembled WGS sequence"/>
</dbReference>
<feature type="non-terminal residue" evidence="1">
    <location>
        <position position="69"/>
    </location>
</feature>
<keyword evidence="2" id="KW-1185">Reference proteome</keyword>
<proteinExistence type="predicted"/>
<evidence type="ECO:0000313" key="2">
    <source>
        <dbReference type="Proteomes" id="UP001194468"/>
    </source>
</evidence>
<accession>A0AAD4BDB7</accession>
<dbReference type="AlphaFoldDB" id="A0AAD4BDB7"/>
<reference evidence="1" key="2">
    <citation type="journal article" date="2020" name="Nat. Commun.">
        <title>Large-scale genome sequencing of mycorrhizal fungi provides insights into the early evolution of symbiotic traits.</title>
        <authorList>
            <person name="Miyauchi S."/>
            <person name="Kiss E."/>
            <person name="Kuo A."/>
            <person name="Drula E."/>
            <person name="Kohler A."/>
            <person name="Sanchez-Garcia M."/>
            <person name="Morin E."/>
            <person name="Andreopoulos B."/>
            <person name="Barry K.W."/>
            <person name="Bonito G."/>
            <person name="Buee M."/>
            <person name="Carver A."/>
            <person name="Chen C."/>
            <person name="Cichocki N."/>
            <person name="Clum A."/>
            <person name="Culley D."/>
            <person name="Crous P.W."/>
            <person name="Fauchery L."/>
            <person name="Girlanda M."/>
            <person name="Hayes R.D."/>
            <person name="Keri Z."/>
            <person name="LaButti K."/>
            <person name="Lipzen A."/>
            <person name="Lombard V."/>
            <person name="Magnuson J."/>
            <person name="Maillard F."/>
            <person name="Murat C."/>
            <person name="Nolan M."/>
            <person name="Ohm R.A."/>
            <person name="Pangilinan J."/>
            <person name="Pereira M.F."/>
            <person name="Perotto S."/>
            <person name="Peter M."/>
            <person name="Pfister S."/>
            <person name="Riley R."/>
            <person name="Sitrit Y."/>
            <person name="Stielow J.B."/>
            <person name="Szollosi G."/>
            <person name="Zifcakova L."/>
            <person name="Stursova M."/>
            <person name="Spatafora J.W."/>
            <person name="Tedersoo L."/>
            <person name="Vaario L.M."/>
            <person name="Yamada A."/>
            <person name="Yan M."/>
            <person name="Wang P."/>
            <person name="Xu J."/>
            <person name="Bruns T."/>
            <person name="Baldrian P."/>
            <person name="Vilgalys R."/>
            <person name="Dunand C."/>
            <person name="Henrissat B."/>
            <person name="Grigoriev I.V."/>
            <person name="Hibbett D."/>
            <person name="Nagy L.G."/>
            <person name="Martin F.M."/>
        </authorList>
    </citation>
    <scope>NUCLEOTIDE SEQUENCE</scope>
    <source>
        <strain evidence="1">BED1</strain>
    </source>
</reference>
<gene>
    <name evidence="1" type="ORF">L210DRAFT_3575949</name>
</gene>
<sequence>MGSNRLLMSCLSQALNTVSQTNLQESTIENERSVVMKGMEYKATDTESGQSNLVVCPPMLRRNDQGMMD</sequence>
<organism evidence="1 2">
    <name type="scientific">Boletus edulis BED1</name>
    <dbReference type="NCBI Taxonomy" id="1328754"/>
    <lineage>
        <taxon>Eukaryota</taxon>
        <taxon>Fungi</taxon>
        <taxon>Dikarya</taxon>
        <taxon>Basidiomycota</taxon>
        <taxon>Agaricomycotina</taxon>
        <taxon>Agaricomycetes</taxon>
        <taxon>Agaricomycetidae</taxon>
        <taxon>Boletales</taxon>
        <taxon>Boletineae</taxon>
        <taxon>Boletaceae</taxon>
        <taxon>Boletoideae</taxon>
        <taxon>Boletus</taxon>
    </lineage>
</organism>
<evidence type="ECO:0000313" key="1">
    <source>
        <dbReference type="EMBL" id="KAF8419983.1"/>
    </source>
</evidence>
<dbReference type="EMBL" id="WHUW01000165">
    <property type="protein sequence ID" value="KAF8419983.1"/>
    <property type="molecule type" value="Genomic_DNA"/>
</dbReference>
<reference evidence="1" key="1">
    <citation type="submission" date="2019-10" db="EMBL/GenBank/DDBJ databases">
        <authorList>
            <consortium name="DOE Joint Genome Institute"/>
            <person name="Kuo A."/>
            <person name="Miyauchi S."/>
            <person name="Kiss E."/>
            <person name="Drula E."/>
            <person name="Kohler A."/>
            <person name="Sanchez-Garcia M."/>
            <person name="Andreopoulos B."/>
            <person name="Barry K.W."/>
            <person name="Bonito G."/>
            <person name="Buee M."/>
            <person name="Carver A."/>
            <person name="Chen C."/>
            <person name="Cichocki N."/>
            <person name="Clum A."/>
            <person name="Culley D."/>
            <person name="Crous P.W."/>
            <person name="Fauchery L."/>
            <person name="Girlanda M."/>
            <person name="Hayes R."/>
            <person name="Keri Z."/>
            <person name="LaButti K."/>
            <person name="Lipzen A."/>
            <person name="Lombard V."/>
            <person name="Magnuson J."/>
            <person name="Maillard F."/>
            <person name="Morin E."/>
            <person name="Murat C."/>
            <person name="Nolan M."/>
            <person name="Ohm R."/>
            <person name="Pangilinan J."/>
            <person name="Pereira M."/>
            <person name="Perotto S."/>
            <person name="Peter M."/>
            <person name="Riley R."/>
            <person name="Sitrit Y."/>
            <person name="Stielow B."/>
            <person name="Szollosi G."/>
            <person name="Zifcakova L."/>
            <person name="Stursova M."/>
            <person name="Spatafora J.W."/>
            <person name="Tedersoo L."/>
            <person name="Vaario L.-M."/>
            <person name="Yamada A."/>
            <person name="Yan M."/>
            <person name="Wang P."/>
            <person name="Xu J."/>
            <person name="Bruns T."/>
            <person name="Baldrian P."/>
            <person name="Vilgalys R."/>
            <person name="Henrissat B."/>
            <person name="Grigoriev I.V."/>
            <person name="Hibbett D."/>
            <person name="Nagy L.G."/>
            <person name="Martin F.M."/>
        </authorList>
    </citation>
    <scope>NUCLEOTIDE SEQUENCE</scope>
    <source>
        <strain evidence="1">BED1</strain>
    </source>
</reference>
<protein>
    <submittedName>
        <fullName evidence="1">Uncharacterized protein</fullName>
    </submittedName>
</protein>